<dbReference type="Gene3D" id="2.40.110.10">
    <property type="entry name" value="Butyryl-CoA Dehydrogenase, subunit A, domain 2"/>
    <property type="match status" value="1"/>
</dbReference>
<organism evidence="11 12">
    <name type="scientific">Lachnellula cervina</name>
    <dbReference type="NCBI Taxonomy" id="1316786"/>
    <lineage>
        <taxon>Eukaryota</taxon>
        <taxon>Fungi</taxon>
        <taxon>Dikarya</taxon>
        <taxon>Ascomycota</taxon>
        <taxon>Pezizomycotina</taxon>
        <taxon>Leotiomycetes</taxon>
        <taxon>Helotiales</taxon>
        <taxon>Lachnaceae</taxon>
        <taxon>Lachnellula</taxon>
    </lineage>
</organism>
<evidence type="ECO:0000313" key="12">
    <source>
        <dbReference type="Proteomes" id="UP000481288"/>
    </source>
</evidence>
<dbReference type="EMBL" id="QGMG01000304">
    <property type="protein sequence ID" value="TVY54795.1"/>
    <property type="molecule type" value="Genomic_DNA"/>
</dbReference>
<dbReference type="AlphaFoldDB" id="A0A7D8UTQ5"/>
<feature type="domain" description="Acyl-CoA oxidase/dehydrogenase middle" evidence="9">
    <location>
        <begin position="381"/>
        <end position="474"/>
    </location>
</feature>
<dbReference type="InterPro" id="IPR006091">
    <property type="entry name" value="Acyl-CoA_Oxase/DH_mid-dom"/>
</dbReference>
<dbReference type="Pfam" id="PF00441">
    <property type="entry name" value="Acyl-CoA_dh_1"/>
    <property type="match status" value="1"/>
</dbReference>
<keyword evidence="5" id="KW-0521">NADP</keyword>
<dbReference type="CDD" id="cd00567">
    <property type="entry name" value="ACAD"/>
    <property type="match status" value="1"/>
</dbReference>
<dbReference type="PRINTS" id="PR00081">
    <property type="entry name" value="GDHRDH"/>
</dbReference>
<dbReference type="GO" id="GO:0033539">
    <property type="term" value="P:fatty acid beta-oxidation using acyl-CoA dehydrogenase"/>
    <property type="evidence" value="ECO:0007669"/>
    <property type="project" value="TreeGrafter"/>
</dbReference>
<sequence>MTTLNGIGLITGAGSGIGQATAVAFVREGCQRLTIADMSASGLQKTTQLIKSLDAKTQVLELLVDVSNQDAVNNMVKKTVETFGQIDYAVNVAGVTCRDRSLASDYDIAEFDRVHSVNARGLLFCTQAEVLAMRSQNPRVTSEIFDPRRGQRGSIVNIASTCGITAIPNIMPYVVSKHAVVGITRSFAVDHGNDRIRINAVCPGLVDTPMLVQRKEMERKFGNEGDQQSTVGEPPLGRNAYPEEIADTCTFLSSSKASYIHGSMIMADGAPNVAQWEKQGFVPEENFKKHVSLGFLAAAVFPLPIDQLAGIKLPAGINASEWDEFHDSILIDEMARCGYLGTVWGINGGATVGGAPLSVYANQSQKQKYLAPLLRGAQRHCLMITEPDIGSDVGGMTTTADKSKDGKHYVLNGQKKWVTQGRWATHALCAARTGGPGPKGVSVFIVDLSTKGITRTKMENSGVSSSGSTFVDLDEVLVPAENLLGVENKGFEIIMSTFTHERLWVGITALRLCRVALEDSYKHALKRETFGKPLFENQVIRQKFSKMAGLIEPTQFFMESLVHRSVRTSPLEFSPLAALLKVQAAHNLEKISRETQQVFGGLGYSRTGAGARVEQISRDVRVLVVSGGSEEILQDMIAKSLKKLAKL</sequence>
<dbReference type="GO" id="GO:0050660">
    <property type="term" value="F:flavin adenine dinucleotide binding"/>
    <property type="evidence" value="ECO:0007669"/>
    <property type="project" value="InterPro"/>
</dbReference>
<keyword evidence="12" id="KW-1185">Reference proteome</keyword>
<dbReference type="OrthoDB" id="10254877at2759"/>
<dbReference type="Pfam" id="PF02770">
    <property type="entry name" value="Acyl-CoA_dh_M"/>
    <property type="match status" value="1"/>
</dbReference>
<dbReference type="PANTHER" id="PTHR48083:SF17">
    <property type="entry name" value="ACYL-COA DEHYDROGENASE (AFU_ORTHOLOGUE AFUA_2G16630)-RELATED"/>
    <property type="match status" value="1"/>
</dbReference>
<keyword evidence="4 7" id="KW-0274">FAD</keyword>
<dbReference type="PROSITE" id="PS00061">
    <property type="entry name" value="ADH_SHORT"/>
    <property type="match status" value="1"/>
</dbReference>
<evidence type="ECO:0000259" key="10">
    <source>
        <dbReference type="Pfam" id="PF02771"/>
    </source>
</evidence>
<dbReference type="InterPro" id="IPR009100">
    <property type="entry name" value="AcylCoA_DH/oxidase_NM_dom_sf"/>
</dbReference>
<dbReference type="InterPro" id="IPR009075">
    <property type="entry name" value="AcylCo_DH/oxidase_C"/>
</dbReference>
<comment type="similarity">
    <text evidence="2 7">Belongs to the acyl-CoA dehydrogenase family.</text>
</comment>
<feature type="domain" description="Acyl-CoA dehydrogenase/oxidase N-terminal" evidence="10">
    <location>
        <begin position="308"/>
        <end position="376"/>
    </location>
</feature>
<evidence type="ECO:0000256" key="3">
    <source>
        <dbReference type="ARBA" id="ARBA00022630"/>
    </source>
</evidence>
<comment type="caution">
    <text evidence="11">The sequence shown here is derived from an EMBL/GenBank/DDBJ whole genome shotgun (WGS) entry which is preliminary data.</text>
</comment>
<dbReference type="InterPro" id="IPR050741">
    <property type="entry name" value="Acyl-CoA_dehydrogenase"/>
</dbReference>
<dbReference type="InterPro" id="IPR002347">
    <property type="entry name" value="SDR_fam"/>
</dbReference>
<evidence type="ECO:0000256" key="6">
    <source>
        <dbReference type="ARBA" id="ARBA00023002"/>
    </source>
</evidence>
<dbReference type="InterPro" id="IPR020904">
    <property type="entry name" value="Sc_DH/Rdtase_CS"/>
</dbReference>
<evidence type="ECO:0000259" key="9">
    <source>
        <dbReference type="Pfam" id="PF02770"/>
    </source>
</evidence>
<dbReference type="InterPro" id="IPR013786">
    <property type="entry name" value="AcylCoA_DH/ox_N"/>
</dbReference>
<protein>
    <submittedName>
        <fullName evidence="11">Acyl-CoA dehydrogenase apdG</fullName>
    </submittedName>
</protein>
<dbReference type="Gene3D" id="1.10.540.10">
    <property type="entry name" value="Acyl-CoA dehydrogenase/oxidase, N-terminal domain"/>
    <property type="match status" value="1"/>
</dbReference>
<dbReference type="GO" id="GO:0003995">
    <property type="term" value="F:acyl-CoA dehydrogenase activity"/>
    <property type="evidence" value="ECO:0007669"/>
    <property type="project" value="TreeGrafter"/>
</dbReference>
<dbReference type="InterPro" id="IPR036291">
    <property type="entry name" value="NAD(P)-bd_dom_sf"/>
</dbReference>
<evidence type="ECO:0000256" key="1">
    <source>
        <dbReference type="ARBA" id="ARBA00001974"/>
    </source>
</evidence>
<comment type="cofactor">
    <cofactor evidence="1 7">
        <name>FAD</name>
        <dbReference type="ChEBI" id="CHEBI:57692"/>
    </cofactor>
</comment>
<dbReference type="SUPFAM" id="SSF56645">
    <property type="entry name" value="Acyl-CoA dehydrogenase NM domain-like"/>
    <property type="match status" value="1"/>
</dbReference>
<evidence type="ECO:0000256" key="7">
    <source>
        <dbReference type="RuleBase" id="RU362125"/>
    </source>
</evidence>
<evidence type="ECO:0000256" key="4">
    <source>
        <dbReference type="ARBA" id="ARBA00022827"/>
    </source>
</evidence>
<dbReference type="Pfam" id="PF02771">
    <property type="entry name" value="Acyl-CoA_dh_N"/>
    <property type="match status" value="1"/>
</dbReference>
<dbReference type="GO" id="GO:0009688">
    <property type="term" value="P:abscisic acid biosynthetic process"/>
    <property type="evidence" value="ECO:0007669"/>
    <property type="project" value="UniProtKB-ARBA"/>
</dbReference>
<dbReference type="Gene3D" id="1.20.140.10">
    <property type="entry name" value="Butyryl-CoA Dehydrogenase, subunit A, domain 3"/>
    <property type="match status" value="1"/>
</dbReference>
<dbReference type="GO" id="GO:0005737">
    <property type="term" value="C:cytoplasm"/>
    <property type="evidence" value="ECO:0007669"/>
    <property type="project" value="TreeGrafter"/>
</dbReference>
<dbReference type="PANTHER" id="PTHR48083">
    <property type="entry name" value="MEDIUM-CHAIN SPECIFIC ACYL-COA DEHYDROGENASE, MITOCHONDRIAL-RELATED"/>
    <property type="match status" value="1"/>
</dbReference>
<evidence type="ECO:0000256" key="5">
    <source>
        <dbReference type="ARBA" id="ARBA00022857"/>
    </source>
</evidence>
<accession>A0A7D8UTQ5</accession>
<gene>
    <name evidence="11" type="primary">apdG_4</name>
    <name evidence="11" type="ORF">LCER1_G001732</name>
</gene>
<dbReference type="Gene3D" id="3.40.50.720">
    <property type="entry name" value="NAD(P)-binding Rossmann-like Domain"/>
    <property type="match status" value="1"/>
</dbReference>
<feature type="domain" description="Acyl-CoA dehydrogenase/oxidase C-terminal" evidence="8">
    <location>
        <begin position="488"/>
        <end position="641"/>
    </location>
</feature>
<evidence type="ECO:0000256" key="2">
    <source>
        <dbReference type="ARBA" id="ARBA00009347"/>
    </source>
</evidence>
<dbReference type="InterPro" id="IPR037069">
    <property type="entry name" value="AcylCoA_DH/ox_N_sf"/>
</dbReference>
<dbReference type="Proteomes" id="UP000481288">
    <property type="component" value="Unassembled WGS sequence"/>
</dbReference>
<evidence type="ECO:0000313" key="11">
    <source>
        <dbReference type="EMBL" id="TVY54795.1"/>
    </source>
</evidence>
<keyword evidence="6 7" id="KW-0560">Oxidoreductase</keyword>
<dbReference type="InterPro" id="IPR046373">
    <property type="entry name" value="Acyl-CoA_Oxase/DH_mid-dom_sf"/>
</dbReference>
<dbReference type="SUPFAM" id="SSF51735">
    <property type="entry name" value="NAD(P)-binding Rossmann-fold domains"/>
    <property type="match status" value="1"/>
</dbReference>
<reference evidence="11 12" key="1">
    <citation type="submission" date="2018-05" db="EMBL/GenBank/DDBJ databases">
        <title>Whole genome sequencing for identification of molecular markers to develop diagnostic detection tools for the regulated plant pathogen Lachnellula willkommii.</title>
        <authorList>
            <person name="Giroux E."/>
            <person name="Bilodeau G."/>
        </authorList>
    </citation>
    <scope>NUCLEOTIDE SEQUENCE [LARGE SCALE GENOMIC DNA]</scope>
    <source>
        <strain evidence="11 12">CBS 625.97</strain>
    </source>
</reference>
<dbReference type="InterPro" id="IPR036250">
    <property type="entry name" value="AcylCo_DH-like_C"/>
</dbReference>
<dbReference type="CDD" id="cd05233">
    <property type="entry name" value="SDR_c"/>
    <property type="match status" value="1"/>
</dbReference>
<evidence type="ECO:0000259" key="8">
    <source>
        <dbReference type="Pfam" id="PF00441"/>
    </source>
</evidence>
<dbReference type="Pfam" id="PF13561">
    <property type="entry name" value="adh_short_C2"/>
    <property type="match status" value="1"/>
</dbReference>
<keyword evidence="3 7" id="KW-0285">Flavoprotein</keyword>
<name>A0A7D8UTQ5_9HELO</name>
<dbReference type="PRINTS" id="PR00080">
    <property type="entry name" value="SDRFAMILY"/>
</dbReference>
<proteinExistence type="inferred from homology"/>
<dbReference type="SUPFAM" id="SSF47203">
    <property type="entry name" value="Acyl-CoA dehydrogenase C-terminal domain-like"/>
    <property type="match status" value="1"/>
</dbReference>
<dbReference type="FunFam" id="3.40.50.720:FF:000084">
    <property type="entry name" value="Short-chain dehydrogenase reductase"/>
    <property type="match status" value="1"/>
</dbReference>